<keyword evidence="2" id="KW-0472">Membrane</keyword>
<dbReference type="RefSeq" id="WP_344156226.1">
    <property type="nucleotide sequence ID" value="NZ_BAAABV010000014.1"/>
</dbReference>
<feature type="transmembrane region" description="Helical" evidence="2">
    <location>
        <begin position="39"/>
        <end position="63"/>
    </location>
</feature>
<evidence type="ECO:0000259" key="3">
    <source>
        <dbReference type="SMART" id="SM00331"/>
    </source>
</evidence>
<evidence type="ECO:0000313" key="5">
    <source>
        <dbReference type="Proteomes" id="UP001501867"/>
    </source>
</evidence>
<feature type="transmembrane region" description="Helical" evidence="2">
    <location>
        <begin position="112"/>
        <end position="133"/>
    </location>
</feature>
<protein>
    <submittedName>
        <fullName evidence="4">PP2C family protein-serine/threonine phosphatase</fullName>
    </submittedName>
</protein>
<dbReference type="EMBL" id="BAAABV010000014">
    <property type="protein sequence ID" value="GAA0283251.1"/>
    <property type="molecule type" value="Genomic_DNA"/>
</dbReference>
<evidence type="ECO:0000256" key="2">
    <source>
        <dbReference type="SAM" id="Phobius"/>
    </source>
</evidence>
<proteinExistence type="predicted"/>
<dbReference type="PANTHER" id="PTHR43156">
    <property type="entry name" value="STAGE II SPORULATION PROTEIN E-RELATED"/>
    <property type="match status" value="1"/>
</dbReference>
<comment type="caution">
    <text evidence="4">The sequence shown here is derived from an EMBL/GenBank/DDBJ whole genome shotgun (WGS) entry which is preliminary data.</text>
</comment>
<organism evidence="4 5">
    <name type="scientific">Streptomyces polychromogenes</name>
    <dbReference type="NCBI Taxonomy" id="67342"/>
    <lineage>
        <taxon>Bacteria</taxon>
        <taxon>Bacillati</taxon>
        <taxon>Actinomycetota</taxon>
        <taxon>Actinomycetes</taxon>
        <taxon>Kitasatosporales</taxon>
        <taxon>Streptomycetaceae</taxon>
        <taxon>Streptomyces</taxon>
    </lineage>
</organism>
<dbReference type="Gene3D" id="3.60.40.10">
    <property type="entry name" value="PPM-type phosphatase domain"/>
    <property type="match status" value="1"/>
</dbReference>
<keyword evidence="2" id="KW-1133">Transmembrane helix</keyword>
<accession>A0ABP3EXR3</accession>
<gene>
    <name evidence="4" type="ORF">GCM10010302_21440</name>
</gene>
<evidence type="ECO:0000313" key="4">
    <source>
        <dbReference type="EMBL" id="GAA0283251.1"/>
    </source>
</evidence>
<reference evidence="5" key="1">
    <citation type="journal article" date="2019" name="Int. J. Syst. Evol. Microbiol.">
        <title>The Global Catalogue of Microorganisms (GCM) 10K type strain sequencing project: providing services to taxonomists for standard genome sequencing and annotation.</title>
        <authorList>
            <consortium name="The Broad Institute Genomics Platform"/>
            <consortium name="The Broad Institute Genome Sequencing Center for Infectious Disease"/>
            <person name="Wu L."/>
            <person name="Ma J."/>
        </authorList>
    </citation>
    <scope>NUCLEOTIDE SEQUENCE [LARGE SCALE GENOMIC DNA]</scope>
    <source>
        <strain evidence="5">JCM 4505</strain>
    </source>
</reference>
<dbReference type="InterPro" id="IPR036457">
    <property type="entry name" value="PPM-type-like_dom_sf"/>
</dbReference>
<dbReference type="InterPro" id="IPR001932">
    <property type="entry name" value="PPM-type_phosphatase-like_dom"/>
</dbReference>
<dbReference type="Pfam" id="PF07228">
    <property type="entry name" value="SpoIIE"/>
    <property type="match status" value="1"/>
</dbReference>
<sequence length="381" mass="40668">MAGARVETLMARARMLSHRARTALRKSAVDYFRGDASDWLAFGGLLLTVPAIACGTLMLPVWFSPSALVLPIVAGGLLLRPASLLGLYAASATALIVEALVLGPYTEGPARVTPGTVLVVAACGFFGLIIAQFRSRVGVPWRRGGTMLFDLRERIRVQSKLPALPPGWHREMALRPAGGQSFSGDFVVAARTNGGRTLEVVLTDVSGKGMEAGSRALLLSGAFGGLLGALPPQDFLPAANGYLLRQDWDEGFATSIHLVLDLETGDYELLSAGHLPALQLSAGTGRWQERSGEGPLLGVYDGAEFEPARGNLRPGDVLMLFTDGLVETADREISEGIDRLTGEADRYVAAGWEGAAWHLIEKVAKDVNDDRALLLIRRAPF</sequence>
<dbReference type="PANTHER" id="PTHR43156:SF2">
    <property type="entry name" value="STAGE II SPORULATION PROTEIN E"/>
    <property type="match status" value="1"/>
</dbReference>
<dbReference type="SMART" id="SM00331">
    <property type="entry name" value="PP2C_SIG"/>
    <property type="match status" value="1"/>
</dbReference>
<keyword evidence="5" id="KW-1185">Reference proteome</keyword>
<feature type="domain" description="PPM-type phosphatase" evidence="3">
    <location>
        <begin position="169"/>
        <end position="378"/>
    </location>
</feature>
<keyword evidence="1" id="KW-0378">Hydrolase</keyword>
<evidence type="ECO:0000256" key="1">
    <source>
        <dbReference type="ARBA" id="ARBA00022801"/>
    </source>
</evidence>
<name>A0ABP3EXR3_9ACTN</name>
<feature type="transmembrane region" description="Helical" evidence="2">
    <location>
        <begin position="84"/>
        <end position="106"/>
    </location>
</feature>
<dbReference type="InterPro" id="IPR052016">
    <property type="entry name" value="Bact_Sigma-Reg"/>
</dbReference>
<keyword evidence="2" id="KW-0812">Transmembrane</keyword>
<dbReference type="Proteomes" id="UP001501867">
    <property type="component" value="Unassembled WGS sequence"/>
</dbReference>